<dbReference type="EMBL" id="HACA01017258">
    <property type="protein sequence ID" value="CDW34619.1"/>
    <property type="molecule type" value="Transcribed_RNA"/>
</dbReference>
<name>A0A0K2U8Q8_LEPSM</name>
<protein>
    <submittedName>
        <fullName evidence="1">Uncharacterized protein</fullName>
    </submittedName>
</protein>
<sequence length="71" mass="8828">MYEFFILNRNEFNSYIKDLLSSNKINFLLEIGESYKYIYFANSMYVEGEKRMWFIHIRVYFICKQTFRTPL</sequence>
<reference evidence="1" key="1">
    <citation type="submission" date="2014-05" db="EMBL/GenBank/DDBJ databases">
        <authorList>
            <person name="Chronopoulou M."/>
        </authorList>
    </citation>
    <scope>NUCLEOTIDE SEQUENCE</scope>
    <source>
        <tissue evidence="1">Whole organism</tissue>
    </source>
</reference>
<proteinExistence type="predicted"/>
<dbReference type="AlphaFoldDB" id="A0A0K2U8Q8"/>
<evidence type="ECO:0000313" key="1">
    <source>
        <dbReference type="EMBL" id="CDW34619.1"/>
    </source>
</evidence>
<accession>A0A0K2U8Q8</accession>
<organism evidence="1">
    <name type="scientific">Lepeophtheirus salmonis</name>
    <name type="common">Salmon louse</name>
    <name type="synonym">Caligus salmonis</name>
    <dbReference type="NCBI Taxonomy" id="72036"/>
    <lineage>
        <taxon>Eukaryota</taxon>
        <taxon>Metazoa</taxon>
        <taxon>Ecdysozoa</taxon>
        <taxon>Arthropoda</taxon>
        <taxon>Crustacea</taxon>
        <taxon>Multicrustacea</taxon>
        <taxon>Hexanauplia</taxon>
        <taxon>Copepoda</taxon>
        <taxon>Siphonostomatoida</taxon>
        <taxon>Caligidae</taxon>
        <taxon>Lepeophtheirus</taxon>
    </lineage>
</organism>